<gene>
    <name evidence="3" type="ORF">ELG94_33740</name>
    <name evidence="2" type="ORF">ELH98_30975</name>
</gene>
<evidence type="ECO:0000256" key="1">
    <source>
        <dbReference type="SAM" id="MobiDB-lite"/>
    </source>
</evidence>
<reference evidence="4 5" key="1">
    <citation type="submission" date="2019-02" db="EMBL/GenBank/DDBJ databases">
        <title>The genomic architecture of introgression among sibling species of bacteria.</title>
        <authorList>
            <person name="Cavassim M.I.A."/>
            <person name="Moeskjaer S."/>
            <person name="Moslemi C."/>
            <person name="Fields B."/>
            <person name="Bachmann A."/>
            <person name="Vilhjalmsson B."/>
            <person name="Schierup M.H."/>
            <person name="Young J.P.W."/>
            <person name="Andersen S.U."/>
        </authorList>
    </citation>
    <scope>NUCLEOTIDE SEQUENCE [LARGE SCALE GENOMIC DNA]</scope>
    <source>
        <strain evidence="2 4">SM141A</strain>
        <strain evidence="3 5">SM42</strain>
        <plasmid evidence="3">pSM42_Rh02_Rh04</plasmid>
    </source>
</reference>
<keyword evidence="4" id="KW-1185">Reference proteome</keyword>
<protein>
    <submittedName>
        <fullName evidence="3">Uncharacterized protein</fullName>
    </submittedName>
</protein>
<accession>A0AAE8TZW6</accession>
<organism evidence="3 5">
    <name type="scientific">Rhizobium ruizarguesonis</name>
    <dbReference type="NCBI Taxonomy" id="2081791"/>
    <lineage>
        <taxon>Bacteria</taxon>
        <taxon>Pseudomonadati</taxon>
        <taxon>Pseudomonadota</taxon>
        <taxon>Alphaproteobacteria</taxon>
        <taxon>Hyphomicrobiales</taxon>
        <taxon>Rhizobiaceae</taxon>
        <taxon>Rhizobium/Agrobacterium group</taxon>
        <taxon>Rhizobium</taxon>
    </lineage>
</organism>
<proteinExistence type="predicted"/>
<name>A0AAE8TZW6_9HYPH</name>
<dbReference type="EMBL" id="SIKX01000003">
    <property type="protein sequence ID" value="TBF05618.1"/>
    <property type="molecule type" value="Genomic_DNA"/>
</dbReference>
<evidence type="ECO:0000313" key="4">
    <source>
        <dbReference type="Proteomes" id="UP000291659"/>
    </source>
</evidence>
<dbReference type="AlphaFoldDB" id="A0AAE8TZW6"/>
<dbReference type="Proteomes" id="UP000291659">
    <property type="component" value="Unassembled WGS sequence"/>
</dbReference>
<dbReference type="Proteomes" id="UP000291892">
    <property type="component" value="Unassembled WGS sequence"/>
</dbReference>
<dbReference type="EMBL" id="SIOX01000009">
    <property type="protein sequence ID" value="TAX66335.1"/>
    <property type="molecule type" value="Genomic_DNA"/>
</dbReference>
<comment type="caution">
    <text evidence="3">The sequence shown here is derived from an EMBL/GenBank/DDBJ whole genome shotgun (WGS) entry which is preliminary data.</text>
</comment>
<feature type="compositionally biased region" description="Pro residues" evidence="1">
    <location>
        <begin position="7"/>
        <end position="30"/>
    </location>
</feature>
<evidence type="ECO:0000313" key="5">
    <source>
        <dbReference type="Proteomes" id="UP000291892"/>
    </source>
</evidence>
<evidence type="ECO:0000313" key="2">
    <source>
        <dbReference type="EMBL" id="TAX66335.1"/>
    </source>
</evidence>
<geneLocation type="plasmid" evidence="3">
    <name>pSM42_Rh02_Rh04</name>
</geneLocation>
<feature type="region of interest" description="Disordered" evidence="1">
    <location>
        <begin position="1"/>
        <end position="59"/>
    </location>
</feature>
<evidence type="ECO:0000313" key="3">
    <source>
        <dbReference type="EMBL" id="TBF05618.1"/>
    </source>
</evidence>
<keyword evidence="3" id="KW-0614">Plasmid</keyword>
<sequence>MSVPFEPIVPPPVPPLDNPPPEPEPIPGEEPLPDLGPDEGAVGRLRRDHRGDRQSPSCL</sequence>